<evidence type="ECO:0000256" key="10">
    <source>
        <dbReference type="ARBA" id="ARBA00023004"/>
    </source>
</evidence>
<dbReference type="Pfam" id="PF00067">
    <property type="entry name" value="p450"/>
    <property type="match status" value="1"/>
</dbReference>
<dbReference type="InterPro" id="IPR036396">
    <property type="entry name" value="Cyt_P450_sf"/>
</dbReference>
<evidence type="ECO:0000256" key="7">
    <source>
        <dbReference type="ARBA" id="ARBA00022824"/>
    </source>
</evidence>
<keyword evidence="10" id="KW-0408">Iron</keyword>
<evidence type="ECO:0000313" key="13">
    <source>
        <dbReference type="RefSeq" id="XP_028149816.1"/>
    </source>
</evidence>
<keyword evidence="12" id="KW-0472">Membrane</keyword>
<dbReference type="InterPro" id="IPR001128">
    <property type="entry name" value="Cyt_P450"/>
</dbReference>
<dbReference type="GO" id="GO:0020037">
    <property type="term" value="F:heme binding"/>
    <property type="evidence" value="ECO:0007669"/>
    <property type="project" value="InterPro"/>
</dbReference>
<evidence type="ECO:0000256" key="9">
    <source>
        <dbReference type="ARBA" id="ARBA00023002"/>
    </source>
</evidence>
<dbReference type="GO" id="GO:0005506">
    <property type="term" value="F:iron ion binding"/>
    <property type="evidence" value="ECO:0007669"/>
    <property type="project" value="InterPro"/>
</dbReference>
<evidence type="ECO:0000256" key="8">
    <source>
        <dbReference type="ARBA" id="ARBA00022848"/>
    </source>
</evidence>
<evidence type="ECO:0000256" key="3">
    <source>
        <dbReference type="ARBA" id="ARBA00004406"/>
    </source>
</evidence>
<dbReference type="GO" id="GO:0004497">
    <property type="term" value="F:monooxygenase activity"/>
    <property type="evidence" value="ECO:0007669"/>
    <property type="project" value="UniProtKB-KW"/>
</dbReference>
<evidence type="ECO:0000256" key="4">
    <source>
        <dbReference type="ARBA" id="ARBA00010617"/>
    </source>
</evidence>
<dbReference type="GO" id="GO:0016705">
    <property type="term" value="F:oxidoreductase activity, acting on paired donors, with incorporation or reduction of molecular oxygen"/>
    <property type="evidence" value="ECO:0007669"/>
    <property type="project" value="InterPro"/>
</dbReference>
<keyword evidence="11" id="KW-0503">Monooxygenase</keyword>
<keyword evidence="5" id="KW-0349">Heme</keyword>
<comment type="cofactor">
    <cofactor evidence="1">
        <name>heme</name>
        <dbReference type="ChEBI" id="CHEBI:30413"/>
    </cofactor>
</comment>
<sequence>MIVLIVISVILLGYLYQKWHYSYWTRRGVYQKEPEFFYGNLKDVLKGKVSLNYQYKLLYDNLKSQGVKYGGHYELMKPSFIPVDLDIVKSVIQKDFSSFVNRGNYANEKHDPLSGHLVFLENEKWRKLRAKLTPTFTTGNILIFLYYCTYY</sequence>
<name>A0A6P7H8D5_DIAVI</name>
<dbReference type="PANTHER" id="PTHR24292">
    <property type="entry name" value="CYTOCHROME P450"/>
    <property type="match status" value="1"/>
</dbReference>
<keyword evidence="8" id="KW-0492">Microsome</keyword>
<comment type="similarity">
    <text evidence="4">Belongs to the cytochrome P450 family.</text>
</comment>
<dbReference type="PANTHER" id="PTHR24292:SF100">
    <property type="entry name" value="CYTOCHROME P450 6A16, ISOFORM B-RELATED"/>
    <property type="match status" value="1"/>
</dbReference>
<dbReference type="RefSeq" id="XP_028153963.1">
    <property type="nucleotide sequence ID" value="XM_028298162.1"/>
</dbReference>
<dbReference type="Gene3D" id="1.10.630.10">
    <property type="entry name" value="Cytochrome P450"/>
    <property type="match status" value="1"/>
</dbReference>
<keyword evidence="6" id="KW-0479">Metal-binding</keyword>
<evidence type="ECO:0000256" key="11">
    <source>
        <dbReference type="ARBA" id="ARBA00023033"/>
    </source>
</evidence>
<evidence type="ECO:0000313" key="14">
    <source>
        <dbReference type="RefSeq" id="XP_028153963.1"/>
    </source>
</evidence>
<evidence type="ECO:0000256" key="12">
    <source>
        <dbReference type="ARBA" id="ARBA00023136"/>
    </source>
</evidence>
<reference evidence="13 14" key="1">
    <citation type="submission" date="2025-04" db="UniProtKB">
        <authorList>
            <consortium name="RefSeq"/>
        </authorList>
    </citation>
    <scope>IDENTIFICATION</scope>
    <source>
        <tissue evidence="13 14">Whole insect</tissue>
    </source>
</reference>
<gene>
    <name evidence="14" type="primary">LOC114347462</name>
    <name evidence="13" type="synonym">LOC114343208</name>
</gene>
<evidence type="ECO:0000256" key="2">
    <source>
        <dbReference type="ARBA" id="ARBA00004174"/>
    </source>
</evidence>
<accession>A0A6P7H8D5</accession>
<dbReference type="InterPro" id="IPR050476">
    <property type="entry name" value="Insect_CytP450_Detox"/>
</dbReference>
<dbReference type="RefSeq" id="XP_028149816.1">
    <property type="nucleotide sequence ID" value="XM_028294015.1"/>
</dbReference>
<comment type="subcellular location">
    <subcellularLocation>
        <location evidence="3">Endoplasmic reticulum membrane</location>
        <topology evidence="3">Peripheral membrane protein</topology>
    </subcellularLocation>
    <subcellularLocation>
        <location evidence="2">Microsome membrane</location>
        <topology evidence="2">Peripheral membrane protein</topology>
    </subcellularLocation>
</comment>
<evidence type="ECO:0000256" key="5">
    <source>
        <dbReference type="ARBA" id="ARBA00022617"/>
    </source>
</evidence>
<dbReference type="AlphaFoldDB" id="A0A6P7H8D5"/>
<dbReference type="GO" id="GO:0005789">
    <property type="term" value="C:endoplasmic reticulum membrane"/>
    <property type="evidence" value="ECO:0007669"/>
    <property type="project" value="UniProtKB-SubCell"/>
</dbReference>
<dbReference type="SUPFAM" id="SSF48264">
    <property type="entry name" value="Cytochrome P450"/>
    <property type="match status" value="1"/>
</dbReference>
<evidence type="ECO:0000256" key="6">
    <source>
        <dbReference type="ARBA" id="ARBA00022723"/>
    </source>
</evidence>
<keyword evidence="7" id="KW-0256">Endoplasmic reticulum</keyword>
<evidence type="ECO:0000256" key="1">
    <source>
        <dbReference type="ARBA" id="ARBA00001971"/>
    </source>
</evidence>
<proteinExistence type="inferred from homology"/>
<keyword evidence="9" id="KW-0560">Oxidoreductase</keyword>
<protein>
    <submittedName>
        <fullName evidence="13 14">Cytochrome P450 6a22-like</fullName>
    </submittedName>
</protein>
<organism evidence="14">
    <name type="scientific">Diabrotica virgifera virgifera</name>
    <name type="common">western corn rootworm</name>
    <dbReference type="NCBI Taxonomy" id="50390"/>
    <lineage>
        <taxon>Eukaryota</taxon>
        <taxon>Metazoa</taxon>
        <taxon>Ecdysozoa</taxon>
        <taxon>Arthropoda</taxon>
        <taxon>Hexapoda</taxon>
        <taxon>Insecta</taxon>
        <taxon>Pterygota</taxon>
        <taxon>Neoptera</taxon>
        <taxon>Endopterygota</taxon>
        <taxon>Coleoptera</taxon>
        <taxon>Polyphaga</taxon>
        <taxon>Cucujiformia</taxon>
        <taxon>Chrysomeloidea</taxon>
        <taxon>Chrysomelidae</taxon>
        <taxon>Galerucinae</taxon>
        <taxon>Diabroticina</taxon>
        <taxon>Diabroticites</taxon>
        <taxon>Diabrotica</taxon>
    </lineage>
</organism>